<feature type="region of interest" description="Disordered" evidence="5">
    <location>
        <begin position="206"/>
        <end position="367"/>
    </location>
</feature>
<evidence type="ECO:0000256" key="2">
    <source>
        <dbReference type="ARBA" id="ARBA00022833"/>
    </source>
</evidence>
<dbReference type="PROSITE" id="PS50023">
    <property type="entry name" value="LIM_DOMAIN_2"/>
    <property type="match status" value="1"/>
</dbReference>
<keyword evidence="8" id="KW-1185">Reference proteome</keyword>
<feature type="compositionally biased region" description="Polar residues" evidence="5">
    <location>
        <begin position="221"/>
        <end position="233"/>
    </location>
</feature>
<dbReference type="SMART" id="SM00132">
    <property type="entry name" value="LIM"/>
    <property type="match status" value="1"/>
</dbReference>
<sequence length="590" mass="66220">MVIGEQNLPKISTQALKQQHEKSIEEATPPKHIKKIRVPESEMCRVCRKRVYPMESLIANKQNFHKSCFRCAHCSSQLSLGNYASLHGRMYCKPHYKQLFKSKGNYDEGFGERPHKELWSTKNQNNSSETTYTKNNPPVNFNVTHSPQENYPNTTERMTQEKMNDDIKPANKMAVVWPPLSDSPKKLFNLDDEVKVVKPVWPPQVESELSGKENNEPAVNKRQTAITSGNSAENVPIENGGGLMSPINMPEKSSTDAKITQETEQPTPKPETAEEGEDASETGKAIEPSNESQQTTEQRNNETTQATETKEGSEMNGQKEEELENGVVEGSKNDEESDNANNTDENGTKESEKKVQSEVNEGEEVTVTVIDCEIPNGQTANGKANNNNNNNNSNLILDNKTSLTGINEIKEEPELLDFSSGPLLAQDPFKEEINSEMRVSDIFQQLQVDSSVSPRAKNSHDMKEAEQEQSTTKTLVCTETDDNPKFSASRFLDDIFAGFDDSSNLFPEFKDVIYSKESASSQLDELLDFGIESIGEMGQHTEAEMRKNPLNKNDTKDAGLLSEASSLWQDEYEFLSVEDQIKQNRYYDDD</sequence>
<dbReference type="InterPro" id="IPR001781">
    <property type="entry name" value="Znf_LIM"/>
</dbReference>
<name>A0A673G3K7_9TELE</name>
<keyword evidence="3 4" id="KW-0440">LIM domain</keyword>
<evidence type="ECO:0000256" key="1">
    <source>
        <dbReference type="ARBA" id="ARBA00022723"/>
    </source>
</evidence>
<dbReference type="Ensembl" id="ENSSRHT00000007220.1">
    <property type="protein sequence ID" value="ENSSRHP00000006989.1"/>
    <property type="gene ID" value="ENSSRHG00000004182.1"/>
</dbReference>
<dbReference type="AlphaFoldDB" id="A0A673G3K7"/>
<feature type="compositionally biased region" description="Polar residues" evidence="5">
    <location>
        <begin position="120"/>
        <end position="152"/>
    </location>
</feature>
<reference evidence="7" key="1">
    <citation type="submission" date="2025-05" db="UniProtKB">
        <authorList>
            <consortium name="Ensembl"/>
        </authorList>
    </citation>
    <scope>IDENTIFICATION</scope>
</reference>
<dbReference type="Ensembl" id="ENSSRHT00000007222.1">
    <property type="protein sequence ID" value="ENSSRHP00000006991.1"/>
    <property type="gene ID" value="ENSSRHG00000004182.1"/>
</dbReference>
<proteinExistence type="predicted"/>
<accession>A0A673G3K7</accession>
<feature type="compositionally biased region" description="Basic and acidic residues" evidence="5">
    <location>
        <begin position="308"/>
        <end position="320"/>
    </location>
</feature>
<protein>
    <recommendedName>
        <fullName evidence="6">LIM zinc-binding domain-containing protein</fullName>
    </recommendedName>
</protein>
<feature type="compositionally biased region" description="Low complexity" evidence="5">
    <location>
        <begin position="290"/>
        <end position="307"/>
    </location>
</feature>
<keyword evidence="1 4" id="KW-0479">Metal-binding</keyword>
<dbReference type="PANTHER" id="PTHR24206">
    <property type="entry name" value="OS06G0237300 PROTEIN"/>
    <property type="match status" value="1"/>
</dbReference>
<dbReference type="Gene3D" id="2.10.110.10">
    <property type="entry name" value="Cysteine Rich Protein"/>
    <property type="match status" value="1"/>
</dbReference>
<evidence type="ECO:0000256" key="4">
    <source>
        <dbReference type="PROSITE-ProRule" id="PRU00125"/>
    </source>
</evidence>
<feature type="region of interest" description="Disordered" evidence="5">
    <location>
        <begin position="116"/>
        <end position="152"/>
    </location>
</feature>
<keyword evidence="2 4" id="KW-0862">Zinc</keyword>
<evidence type="ECO:0000256" key="5">
    <source>
        <dbReference type="SAM" id="MobiDB-lite"/>
    </source>
</evidence>
<evidence type="ECO:0000313" key="8">
    <source>
        <dbReference type="Proteomes" id="UP000472270"/>
    </source>
</evidence>
<dbReference type="SUPFAM" id="SSF57716">
    <property type="entry name" value="Glucocorticoid receptor-like (DNA-binding domain)"/>
    <property type="match status" value="2"/>
</dbReference>
<evidence type="ECO:0000259" key="6">
    <source>
        <dbReference type="PROSITE" id="PS50023"/>
    </source>
</evidence>
<evidence type="ECO:0000313" key="7">
    <source>
        <dbReference type="Ensembl" id="ENSSRHP00000006989.1"/>
    </source>
</evidence>
<dbReference type="FunFam" id="2.10.110.10:FF:000002">
    <property type="entry name" value="LIM domain and actin-binding 1"/>
    <property type="match status" value="1"/>
</dbReference>
<dbReference type="Pfam" id="PF00412">
    <property type="entry name" value="LIM"/>
    <property type="match status" value="1"/>
</dbReference>
<feature type="region of interest" description="Disordered" evidence="5">
    <location>
        <begin position="450"/>
        <end position="472"/>
    </location>
</feature>
<dbReference type="GO" id="GO:0046872">
    <property type="term" value="F:metal ion binding"/>
    <property type="evidence" value="ECO:0007669"/>
    <property type="project" value="UniProtKB-KW"/>
</dbReference>
<organism evidence="7 8">
    <name type="scientific">Sinocyclocheilus rhinocerous</name>
    <dbReference type="NCBI Taxonomy" id="307959"/>
    <lineage>
        <taxon>Eukaryota</taxon>
        <taxon>Metazoa</taxon>
        <taxon>Chordata</taxon>
        <taxon>Craniata</taxon>
        <taxon>Vertebrata</taxon>
        <taxon>Euteleostomi</taxon>
        <taxon>Actinopterygii</taxon>
        <taxon>Neopterygii</taxon>
        <taxon>Teleostei</taxon>
        <taxon>Ostariophysi</taxon>
        <taxon>Cypriniformes</taxon>
        <taxon>Cyprinidae</taxon>
        <taxon>Cyprininae</taxon>
        <taxon>Sinocyclocheilus</taxon>
    </lineage>
</organism>
<dbReference type="Proteomes" id="UP000472270">
    <property type="component" value="Unassembled WGS sequence"/>
</dbReference>
<evidence type="ECO:0000256" key="3">
    <source>
        <dbReference type="ARBA" id="ARBA00023038"/>
    </source>
</evidence>
<dbReference type="CDD" id="cd09442">
    <property type="entry name" value="LIM_Eplin_like"/>
    <property type="match status" value="1"/>
</dbReference>
<feature type="domain" description="LIM zinc-binding" evidence="6">
    <location>
        <begin position="42"/>
        <end position="102"/>
    </location>
</feature>
<dbReference type="PROSITE" id="PS00478">
    <property type="entry name" value="LIM_DOMAIN_1"/>
    <property type="match status" value="1"/>
</dbReference>
<feature type="compositionally biased region" description="Basic and acidic residues" evidence="5">
    <location>
        <begin position="346"/>
        <end position="356"/>
    </location>
</feature>